<dbReference type="PANTHER" id="PTHR23003:SF15">
    <property type="entry name" value="MYELIN EXPRESSION FACTOR 2"/>
    <property type="match status" value="1"/>
</dbReference>
<evidence type="ECO:0000256" key="4">
    <source>
        <dbReference type="ARBA" id="ARBA00022553"/>
    </source>
</evidence>
<dbReference type="AlphaFoldDB" id="A0A452TZA7"/>
<evidence type="ECO:0000256" key="8">
    <source>
        <dbReference type="ARBA" id="ARBA00023242"/>
    </source>
</evidence>
<reference evidence="12" key="1">
    <citation type="submission" date="2019-03" db="UniProtKB">
        <authorList>
            <consortium name="Ensembl"/>
        </authorList>
    </citation>
    <scope>IDENTIFICATION</scope>
</reference>
<gene>
    <name evidence="12" type="primary">MYEF2</name>
</gene>
<sequence length="544" mass="58904">PPGHHMENYFKWKENDESVKEDKSELKEKSSGNKKANRFHPYSKDKNSGTGEKKGPNRNRVFISNIPYDMKWQAIKDLMREKVGEVTYVELFKDAEGKSRVSAVGNNLVVEFKDEEFVKKALETMNKYDLSGRPLNIKEDPDGENARRALQRTGGSFPGGHVPDMGSGLMNLPPSILNNPNIPPEVISNLQAGRLGSTIFVANLDFKVGWKKLKEVFSIAGTVKRADIKEDKDGKSRGMGTVTFEQAIEAVQAISMFNGQFLFDRPMHVKMDDKSVPHEDYRSHDSKTPQLPRGLGGIGMGLGPGGQPISASQLNIGGVMGNLGPSGIGFGGLEAMNSMGGFGGVGRMGELYRGAMTSSMERDFGRGDIGINRGFGDSFGRLGSAMIAGRIGASNMGPVGSGISGGMGGMNSVTGGMGMGLDRMSSSFDRMGPGIGAILERSIDMDRGFLSGPMGSGIRDRIGSKGNQIFVRNLPFDLTWQKLKEKFSQCGHVMFAEIKMENGKSKGCGTVRFDSPESAEKACRIMNGIKLSGREIDVRLDRNA</sequence>
<dbReference type="Pfam" id="PF00076">
    <property type="entry name" value="RRM_1"/>
    <property type="match status" value="3"/>
</dbReference>
<evidence type="ECO:0000256" key="10">
    <source>
        <dbReference type="SAM" id="MobiDB-lite"/>
    </source>
</evidence>
<evidence type="ECO:0000259" key="11">
    <source>
        <dbReference type="PROSITE" id="PS50102"/>
    </source>
</evidence>
<keyword evidence="3" id="KW-1017">Isopeptide bond</keyword>
<evidence type="ECO:0000256" key="3">
    <source>
        <dbReference type="ARBA" id="ARBA00022499"/>
    </source>
</evidence>
<dbReference type="Ensembl" id="ENSUMAT00000016325.1">
    <property type="protein sequence ID" value="ENSUMAP00000013758.1"/>
    <property type="gene ID" value="ENSUMAG00000009804.1"/>
</dbReference>
<feature type="region of interest" description="Disordered" evidence="10">
    <location>
        <begin position="1"/>
        <end position="60"/>
    </location>
</feature>
<keyword evidence="4" id="KW-0597">Phosphoprotein</keyword>
<keyword evidence="8" id="KW-0539">Nucleus</keyword>
<dbReference type="SMART" id="SM00360">
    <property type="entry name" value="RRM"/>
    <property type="match status" value="3"/>
</dbReference>
<evidence type="ECO:0000256" key="6">
    <source>
        <dbReference type="ARBA" id="ARBA00022843"/>
    </source>
</evidence>
<feature type="compositionally biased region" description="Basic and acidic residues" evidence="10">
    <location>
        <begin position="42"/>
        <end position="55"/>
    </location>
</feature>
<dbReference type="CDD" id="cd12660">
    <property type="entry name" value="RRM2_MYEF2"/>
    <property type="match status" value="1"/>
</dbReference>
<keyword evidence="6" id="KW-0832">Ubl conjugation</keyword>
<dbReference type="InterPro" id="IPR012677">
    <property type="entry name" value="Nucleotide-bd_a/b_plait_sf"/>
</dbReference>
<feature type="domain" description="RRM" evidence="11">
    <location>
        <begin position="59"/>
        <end position="142"/>
    </location>
</feature>
<dbReference type="SUPFAM" id="SSF54928">
    <property type="entry name" value="RNA-binding domain, RBD"/>
    <property type="match status" value="3"/>
</dbReference>
<feature type="compositionally biased region" description="Basic and acidic residues" evidence="10">
    <location>
        <begin position="1"/>
        <end position="31"/>
    </location>
</feature>
<dbReference type="CDD" id="cd12662">
    <property type="entry name" value="RRM3_MYEF2"/>
    <property type="match status" value="1"/>
</dbReference>
<feature type="domain" description="RRM" evidence="11">
    <location>
        <begin position="467"/>
        <end position="543"/>
    </location>
</feature>
<dbReference type="InterPro" id="IPR050374">
    <property type="entry name" value="RRT5_SRSF_SR"/>
</dbReference>
<dbReference type="InterPro" id="IPR034631">
    <property type="entry name" value="MYEF2_RRM3"/>
</dbReference>
<dbReference type="PANTHER" id="PTHR23003">
    <property type="entry name" value="RNA RECOGNITION MOTIF RRM DOMAIN CONTAINING PROTEIN"/>
    <property type="match status" value="1"/>
</dbReference>
<accession>A0A452TZA7</accession>
<comment type="subcellular location">
    <subcellularLocation>
        <location evidence="1">Nucleus</location>
    </subcellularLocation>
</comment>
<dbReference type="GeneTree" id="ENSGT00940000157397"/>
<dbReference type="InterPro" id="IPR035979">
    <property type="entry name" value="RBD_domain_sf"/>
</dbReference>
<dbReference type="GO" id="GO:0005634">
    <property type="term" value="C:nucleus"/>
    <property type="evidence" value="ECO:0007669"/>
    <property type="project" value="UniProtKB-SubCell"/>
</dbReference>
<dbReference type="OMA" id="GPMNADH"/>
<evidence type="ECO:0000256" key="1">
    <source>
        <dbReference type="ARBA" id="ARBA00004123"/>
    </source>
</evidence>
<dbReference type="FunFam" id="3.30.70.330:FF:000034">
    <property type="entry name" value="heterogeneous nuclear ribonucleoprotein M isoform X1"/>
    <property type="match status" value="1"/>
</dbReference>
<keyword evidence="7 9" id="KW-0694">RNA-binding</keyword>
<dbReference type="Gene3D" id="3.30.70.330">
    <property type="match status" value="3"/>
</dbReference>
<evidence type="ECO:0000256" key="7">
    <source>
        <dbReference type="ARBA" id="ARBA00022884"/>
    </source>
</evidence>
<dbReference type="InterPro" id="IPR000504">
    <property type="entry name" value="RRM_dom"/>
</dbReference>
<protein>
    <submittedName>
        <fullName evidence="12">Myelin expression factor 2</fullName>
    </submittedName>
</protein>
<evidence type="ECO:0000256" key="5">
    <source>
        <dbReference type="ARBA" id="ARBA00022737"/>
    </source>
</evidence>
<keyword evidence="2" id="KW-0488">Methylation</keyword>
<feature type="domain" description="RRM" evidence="11">
    <location>
        <begin position="197"/>
        <end position="274"/>
    </location>
</feature>
<organism evidence="12">
    <name type="scientific">Ursus maritimus</name>
    <name type="common">Polar bear</name>
    <name type="synonym">Thalarctos maritimus</name>
    <dbReference type="NCBI Taxonomy" id="29073"/>
    <lineage>
        <taxon>Eukaryota</taxon>
        <taxon>Metazoa</taxon>
        <taxon>Chordata</taxon>
        <taxon>Craniata</taxon>
        <taxon>Vertebrata</taxon>
        <taxon>Euteleostomi</taxon>
        <taxon>Mammalia</taxon>
        <taxon>Eutheria</taxon>
        <taxon>Laurasiatheria</taxon>
        <taxon>Carnivora</taxon>
        <taxon>Caniformia</taxon>
        <taxon>Ursidae</taxon>
        <taxon>Ursus</taxon>
    </lineage>
</organism>
<name>A0A452TZA7_URSMA</name>
<evidence type="ECO:0000256" key="9">
    <source>
        <dbReference type="PROSITE-ProRule" id="PRU00176"/>
    </source>
</evidence>
<dbReference type="GO" id="GO:0005737">
    <property type="term" value="C:cytoplasm"/>
    <property type="evidence" value="ECO:0007669"/>
    <property type="project" value="TreeGrafter"/>
</dbReference>
<evidence type="ECO:0000256" key="2">
    <source>
        <dbReference type="ARBA" id="ARBA00022481"/>
    </source>
</evidence>
<keyword evidence="5" id="KW-0677">Repeat</keyword>
<dbReference type="FunFam" id="3.30.70.330:FF:000033">
    <property type="entry name" value="heterogeneous nuclear ribonucleoprotein M isoform X1"/>
    <property type="match status" value="1"/>
</dbReference>
<dbReference type="FunFam" id="3.30.70.330:FF:000050">
    <property type="entry name" value="heterogeneous nuclear ribonucleoprotein M isoform X2"/>
    <property type="match status" value="1"/>
</dbReference>
<proteinExistence type="predicted"/>
<evidence type="ECO:0000313" key="12">
    <source>
        <dbReference type="Ensembl" id="ENSUMAP00000013758"/>
    </source>
</evidence>
<dbReference type="PROSITE" id="PS50102">
    <property type="entry name" value="RRM"/>
    <property type="match status" value="3"/>
</dbReference>
<dbReference type="GO" id="GO:0003729">
    <property type="term" value="F:mRNA binding"/>
    <property type="evidence" value="ECO:0007669"/>
    <property type="project" value="TreeGrafter"/>
</dbReference>